<name>A0A319CNF7_9EURO</name>
<dbReference type="Proteomes" id="UP000248340">
    <property type="component" value="Unassembled WGS sequence"/>
</dbReference>
<dbReference type="RefSeq" id="XP_025494727.1">
    <property type="nucleotide sequence ID" value="XM_025636846.1"/>
</dbReference>
<dbReference type="GeneID" id="37139587"/>
<organism evidence="1 2">
    <name type="scientific">Aspergillus uvarum CBS 121591</name>
    <dbReference type="NCBI Taxonomy" id="1448315"/>
    <lineage>
        <taxon>Eukaryota</taxon>
        <taxon>Fungi</taxon>
        <taxon>Dikarya</taxon>
        <taxon>Ascomycota</taxon>
        <taxon>Pezizomycotina</taxon>
        <taxon>Eurotiomycetes</taxon>
        <taxon>Eurotiomycetidae</taxon>
        <taxon>Eurotiales</taxon>
        <taxon>Aspergillaceae</taxon>
        <taxon>Aspergillus</taxon>
        <taxon>Aspergillus subgen. Circumdati</taxon>
    </lineage>
</organism>
<sequence>MRRSFGSYAANEVARLFSGPGKLVSFLMMRPTLQPARDHNRMPLFLDLIIQVPQKQQTLLDNIQTYRLNQPRGCKPNNVSTEVIIKKIDNITSQGLGLTPSESKCWNDIGSGLRDGPHAEPLYAIAGAVRALHSSYGTETDPISYYARSRTPLSKADSSTCGN</sequence>
<gene>
    <name evidence="1" type="ORF">BO82DRAFT_362298</name>
</gene>
<accession>A0A319CNF7</accession>
<reference evidence="1 2" key="1">
    <citation type="submission" date="2016-12" db="EMBL/GenBank/DDBJ databases">
        <title>The genomes of Aspergillus section Nigri reveals drivers in fungal speciation.</title>
        <authorList>
            <consortium name="DOE Joint Genome Institute"/>
            <person name="Vesth T.C."/>
            <person name="Nybo J."/>
            <person name="Theobald S."/>
            <person name="Brandl J."/>
            <person name="Frisvad J.C."/>
            <person name="Nielsen K.F."/>
            <person name="Lyhne E.K."/>
            <person name="Kogle M.E."/>
            <person name="Kuo A."/>
            <person name="Riley R."/>
            <person name="Clum A."/>
            <person name="Nolan M."/>
            <person name="Lipzen A."/>
            <person name="Salamov A."/>
            <person name="Henrissat B."/>
            <person name="Wiebenga A."/>
            <person name="De Vries R.P."/>
            <person name="Grigoriev I.V."/>
            <person name="Mortensen U.H."/>
            <person name="Andersen M.R."/>
            <person name="Baker S.E."/>
        </authorList>
    </citation>
    <scope>NUCLEOTIDE SEQUENCE [LARGE SCALE GENOMIC DNA]</scope>
    <source>
        <strain evidence="1 2">CBS 121591</strain>
    </source>
</reference>
<evidence type="ECO:0000313" key="2">
    <source>
        <dbReference type="Proteomes" id="UP000248340"/>
    </source>
</evidence>
<dbReference type="EMBL" id="KZ821683">
    <property type="protein sequence ID" value="PYH84527.1"/>
    <property type="molecule type" value="Genomic_DNA"/>
</dbReference>
<dbReference type="VEuPathDB" id="FungiDB:BO82DRAFT_362298"/>
<dbReference type="AlphaFoldDB" id="A0A319CNF7"/>
<proteinExistence type="predicted"/>
<evidence type="ECO:0000313" key="1">
    <source>
        <dbReference type="EMBL" id="PYH84527.1"/>
    </source>
</evidence>
<keyword evidence="2" id="KW-1185">Reference proteome</keyword>
<protein>
    <submittedName>
        <fullName evidence="1">Uncharacterized protein</fullName>
    </submittedName>
</protein>